<reference evidence="2" key="1">
    <citation type="submission" date="2023-10" db="EMBL/GenBank/DDBJ databases">
        <authorList>
            <person name="Chen Y."/>
            <person name="Shah S."/>
            <person name="Dougan E. K."/>
            <person name="Thang M."/>
            <person name="Chan C."/>
        </authorList>
    </citation>
    <scope>NUCLEOTIDE SEQUENCE [LARGE SCALE GENOMIC DNA]</scope>
</reference>
<accession>A0ABN9X5K4</accession>
<evidence type="ECO:0000313" key="3">
    <source>
        <dbReference type="Proteomes" id="UP001189429"/>
    </source>
</evidence>
<name>A0ABN9X5K4_9DINO</name>
<gene>
    <name evidence="2" type="ORF">PCOR1329_LOCUS73646</name>
</gene>
<dbReference type="EMBL" id="CAUYUJ010019931">
    <property type="protein sequence ID" value="CAK0894672.1"/>
    <property type="molecule type" value="Genomic_DNA"/>
</dbReference>
<evidence type="ECO:0000313" key="2">
    <source>
        <dbReference type="EMBL" id="CAK0894672.1"/>
    </source>
</evidence>
<proteinExistence type="predicted"/>
<feature type="region of interest" description="Disordered" evidence="1">
    <location>
        <begin position="95"/>
        <end position="115"/>
    </location>
</feature>
<keyword evidence="3" id="KW-1185">Reference proteome</keyword>
<comment type="caution">
    <text evidence="2">The sequence shown here is derived from an EMBL/GenBank/DDBJ whole genome shotgun (WGS) entry which is preliminary data.</text>
</comment>
<evidence type="ECO:0000256" key="1">
    <source>
        <dbReference type="SAM" id="MobiDB-lite"/>
    </source>
</evidence>
<organism evidence="2 3">
    <name type="scientific">Prorocentrum cordatum</name>
    <dbReference type="NCBI Taxonomy" id="2364126"/>
    <lineage>
        <taxon>Eukaryota</taxon>
        <taxon>Sar</taxon>
        <taxon>Alveolata</taxon>
        <taxon>Dinophyceae</taxon>
        <taxon>Prorocentrales</taxon>
        <taxon>Prorocentraceae</taxon>
        <taxon>Prorocentrum</taxon>
    </lineage>
</organism>
<sequence>MAQPWGRQFPVIRHPLTVGPSGSDVRKVVTGPAGIAMVTTHELSWEMADPLHIERGEEAARADVREGPPLELNRVAERSIHFGLFDWAHATDERSSLRPAPGLLPFEQVRGRQDG</sequence>
<protein>
    <submittedName>
        <fullName evidence="2">Uncharacterized protein</fullName>
    </submittedName>
</protein>
<dbReference type="Proteomes" id="UP001189429">
    <property type="component" value="Unassembled WGS sequence"/>
</dbReference>